<reference evidence="4" key="2">
    <citation type="submission" date="2024-07" db="EMBL/GenBank/DDBJ databases">
        <title>Two chromosome-level genome assemblies of Korean endemic species Abeliophyllum distichum and Forsythia ovata (Oleaceae).</title>
        <authorList>
            <person name="Jang H."/>
        </authorList>
    </citation>
    <scope>NUCLEOTIDE SEQUENCE [LARGE SCALE GENOMIC DNA]</scope>
</reference>
<name>A0ABD1RUC7_9LAMI</name>
<dbReference type="Pfam" id="PF00646">
    <property type="entry name" value="F-box"/>
    <property type="match status" value="1"/>
</dbReference>
<dbReference type="InterPro" id="IPR001810">
    <property type="entry name" value="F-box_dom"/>
</dbReference>
<proteinExistence type="predicted"/>
<evidence type="ECO:0000313" key="2">
    <source>
        <dbReference type="EMBL" id="KAL2492019.1"/>
    </source>
</evidence>
<dbReference type="PANTHER" id="PTHR34223:SF51">
    <property type="entry name" value="OS06G0556300 PROTEIN"/>
    <property type="match status" value="1"/>
</dbReference>
<dbReference type="AlphaFoldDB" id="A0ABD1RUC7"/>
<dbReference type="EMBL" id="JBFOLK010000008">
    <property type="protein sequence ID" value="KAL2492019.1"/>
    <property type="molecule type" value="Genomic_DNA"/>
</dbReference>
<evidence type="ECO:0000259" key="1">
    <source>
        <dbReference type="PROSITE" id="PS50181"/>
    </source>
</evidence>
<dbReference type="PANTHER" id="PTHR34223">
    <property type="entry name" value="OS11G0201299 PROTEIN"/>
    <property type="match status" value="1"/>
</dbReference>
<reference evidence="2" key="1">
    <citation type="submission" date="2024-07" db="EMBL/GenBank/DDBJ databases">
        <title>Two chromosome-level genome assemblies of Korean endemic species Abeliophyllum distichum and Forsythia ovata (Oleaceae).</title>
        <authorList>
            <person name="Mun J.H."/>
        </authorList>
    </citation>
    <scope>NUCLEOTIDE SEQUENCE</scope>
    <source>
        <strain evidence="2">KNKB198505000391</strain>
        <tissue evidence="2">Leaf</tissue>
    </source>
</reference>
<dbReference type="SMART" id="SM00256">
    <property type="entry name" value="FBOX"/>
    <property type="match status" value="1"/>
</dbReference>
<feature type="domain" description="F-box" evidence="1">
    <location>
        <begin position="15"/>
        <end position="68"/>
    </location>
</feature>
<dbReference type="InterPro" id="IPR036047">
    <property type="entry name" value="F-box-like_dom_sf"/>
</dbReference>
<sequence length="263" mass="29723">MKKARLIRKIPGDDEDRLSTLPNCVLCYILSFLDTKYVVQTCVLSKRFKNLWSSLPYLNFDSTSFNKLFSFNKFVDRMLTLRDNSVRVDDFKFNRTGKISSKFLDKVMNYAMSHCVLRFNIHVEYNGFDHFPESSYSSESLKSFELKIHGELTKLPSFPELKVLHLASVRLAHSDLVLSCPCLMDLALIDCAAPKLDILNIDAPQLVKLTISAGCFLSVCKVVVSAPGLASFWYSGSHSLLLSILGELSSLEVVSIDVDRHHL</sequence>
<dbReference type="InterPro" id="IPR053197">
    <property type="entry name" value="F-box_SCFL_complex_component"/>
</dbReference>
<dbReference type="SUPFAM" id="SSF81383">
    <property type="entry name" value="F-box domain"/>
    <property type="match status" value="1"/>
</dbReference>
<gene>
    <name evidence="2" type="ORF">Adt_27647</name>
    <name evidence="3" type="ORF">Adt_27652</name>
</gene>
<evidence type="ECO:0000313" key="4">
    <source>
        <dbReference type="Proteomes" id="UP001604336"/>
    </source>
</evidence>
<evidence type="ECO:0000313" key="3">
    <source>
        <dbReference type="EMBL" id="KAL2492024.1"/>
    </source>
</evidence>
<dbReference type="Gene3D" id="1.20.1280.50">
    <property type="match status" value="1"/>
</dbReference>
<accession>A0ABD1RUC7</accession>
<organism evidence="2 4">
    <name type="scientific">Abeliophyllum distichum</name>
    <dbReference type="NCBI Taxonomy" id="126358"/>
    <lineage>
        <taxon>Eukaryota</taxon>
        <taxon>Viridiplantae</taxon>
        <taxon>Streptophyta</taxon>
        <taxon>Embryophyta</taxon>
        <taxon>Tracheophyta</taxon>
        <taxon>Spermatophyta</taxon>
        <taxon>Magnoliopsida</taxon>
        <taxon>eudicotyledons</taxon>
        <taxon>Gunneridae</taxon>
        <taxon>Pentapetalae</taxon>
        <taxon>asterids</taxon>
        <taxon>lamiids</taxon>
        <taxon>Lamiales</taxon>
        <taxon>Oleaceae</taxon>
        <taxon>Forsythieae</taxon>
        <taxon>Abeliophyllum</taxon>
    </lineage>
</organism>
<dbReference type="InterPro" id="IPR053781">
    <property type="entry name" value="F-box_AtFBL13-like"/>
</dbReference>
<dbReference type="Proteomes" id="UP001604336">
    <property type="component" value="Unassembled WGS sequence"/>
</dbReference>
<dbReference type="PROSITE" id="PS50181">
    <property type="entry name" value="FBOX"/>
    <property type="match status" value="1"/>
</dbReference>
<dbReference type="EMBL" id="JBFOLK010000008">
    <property type="protein sequence ID" value="KAL2492024.1"/>
    <property type="molecule type" value="Genomic_DNA"/>
</dbReference>
<comment type="caution">
    <text evidence="2">The sequence shown here is derived from an EMBL/GenBank/DDBJ whole genome shotgun (WGS) entry which is preliminary data.</text>
</comment>
<keyword evidence="4" id="KW-1185">Reference proteome</keyword>
<dbReference type="SUPFAM" id="SSF52058">
    <property type="entry name" value="L domain-like"/>
    <property type="match status" value="1"/>
</dbReference>
<dbReference type="CDD" id="cd22160">
    <property type="entry name" value="F-box_AtFBL13-like"/>
    <property type="match status" value="1"/>
</dbReference>
<protein>
    <submittedName>
        <fullName evidence="2">F-box/LRR-repeat protein 13</fullName>
    </submittedName>
</protein>